<sequence>MTVKQMTGENLKSPPPPPPASPDLIHMQILLAVASQQGQNPFLWPSSSYHYQEVPNSFVRGISTSAELVWWRGQRSRWRRNTSRWPC</sequence>
<gene>
    <name evidence="2" type="ORF">ZEAMMB73_Zm00001d035317</name>
</gene>
<name>A0A1D6LFF3_MAIZE</name>
<organism evidence="2">
    <name type="scientific">Zea mays</name>
    <name type="common">Maize</name>
    <dbReference type="NCBI Taxonomy" id="4577"/>
    <lineage>
        <taxon>Eukaryota</taxon>
        <taxon>Viridiplantae</taxon>
        <taxon>Streptophyta</taxon>
        <taxon>Embryophyta</taxon>
        <taxon>Tracheophyta</taxon>
        <taxon>Spermatophyta</taxon>
        <taxon>Magnoliopsida</taxon>
        <taxon>Liliopsida</taxon>
        <taxon>Poales</taxon>
        <taxon>Poaceae</taxon>
        <taxon>PACMAD clade</taxon>
        <taxon>Panicoideae</taxon>
        <taxon>Andropogonodae</taxon>
        <taxon>Andropogoneae</taxon>
        <taxon>Tripsacinae</taxon>
        <taxon>Zea</taxon>
    </lineage>
</organism>
<reference evidence="2" key="1">
    <citation type="submission" date="2015-12" db="EMBL/GenBank/DDBJ databases">
        <title>Update maize B73 reference genome by single molecule sequencing technologies.</title>
        <authorList>
            <consortium name="Maize Genome Sequencing Project"/>
            <person name="Ware D."/>
        </authorList>
    </citation>
    <scope>NUCLEOTIDE SEQUENCE</scope>
    <source>
        <tissue evidence="2">Seedling</tissue>
    </source>
</reference>
<feature type="compositionally biased region" description="Polar residues" evidence="1">
    <location>
        <begin position="1"/>
        <end position="10"/>
    </location>
</feature>
<proteinExistence type="predicted"/>
<evidence type="ECO:0000256" key="1">
    <source>
        <dbReference type="SAM" id="MobiDB-lite"/>
    </source>
</evidence>
<dbReference type="AlphaFoldDB" id="A0A1D6LFF3"/>
<accession>A0A1D6LFF3</accession>
<protein>
    <submittedName>
        <fullName evidence="2">Uncharacterized protein</fullName>
    </submittedName>
</protein>
<dbReference type="EMBL" id="CM000782">
    <property type="protein sequence ID" value="AQK78673.1"/>
    <property type="molecule type" value="Genomic_DNA"/>
</dbReference>
<feature type="region of interest" description="Disordered" evidence="1">
    <location>
        <begin position="1"/>
        <end position="22"/>
    </location>
</feature>
<evidence type="ECO:0000313" key="2">
    <source>
        <dbReference type="EMBL" id="AQK78673.1"/>
    </source>
</evidence>